<dbReference type="Pfam" id="PF13704">
    <property type="entry name" value="Glyco_tranf_2_4"/>
    <property type="match status" value="1"/>
</dbReference>
<comment type="subcellular location">
    <subcellularLocation>
        <location evidence="1">Membrane</location>
        <topology evidence="1">Single-pass membrane protein</topology>
    </subcellularLocation>
</comment>
<accession>A0A6C0LKP8</accession>
<organism evidence="4">
    <name type="scientific">viral metagenome</name>
    <dbReference type="NCBI Taxonomy" id="1070528"/>
    <lineage>
        <taxon>unclassified sequences</taxon>
        <taxon>metagenomes</taxon>
        <taxon>organismal metagenomes</taxon>
    </lineage>
</organism>
<dbReference type="PANTHER" id="PTHR21461:SF69">
    <property type="entry name" value="GLYCOSYLTRANSFERASE FAMILY 92 PROTEIN"/>
    <property type="match status" value="1"/>
</dbReference>
<keyword evidence="2" id="KW-0812">Transmembrane</keyword>
<reference evidence="4" key="1">
    <citation type="journal article" date="2020" name="Nature">
        <title>Giant virus diversity and host interactions through global metagenomics.</title>
        <authorList>
            <person name="Schulz F."/>
            <person name="Roux S."/>
            <person name="Paez-Espino D."/>
            <person name="Jungbluth S."/>
            <person name="Walsh D.A."/>
            <person name="Denef V.J."/>
            <person name="McMahon K.D."/>
            <person name="Konstantinidis K.T."/>
            <person name="Eloe-Fadrosh E.A."/>
            <person name="Kyrpides N.C."/>
            <person name="Woyke T."/>
        </authorList>
    </citation>
    <scope>NUCLEOTIDE SEQUENCE</scope>
    <source>
        <strain evidence="4">GVMAG-M-3300027892-73</strain>
    </source>
</reference>
<evidence type="ECO:0000313" key="4">
    <source>
        <dbReference type="EMBL" id="QHU30930.1"/>
    </source>
</evidence>
<name>A0A6C0LKP8_9ZZZZ</name>
<dbReference type="AlphaFoldDB" id="A0A6C0LKP8"/>
<dbReference type="GO" id="GO:0016757">
    <property type="term" value="F:glycosyltransferase activity"/>
    <property type="evidence" value="ECO:0007669"/>
    <property type="project" value="TreeGrafter"/>
</dbReference>
<evidence type="ECO:0008006" key="5">
    <source>
        <dbReference type="Google" id="ProtNLM"/>
    </source>
</evidence>
<keyword evidence="3" id="KW-1133">Transmembrane helix</keyword>
<dbReference type="EMBL" id="MN740521">
    <property type="protein sequence ID" value="QHU30930.1"/>
    <property type="molecule type" value="Genomic_DNA"/>
</dbReference>
<dbReference type="GO" id="GO:0005737">
    <property type="term" value="C:cytoplasm"/>
    <property type="evidence" value="ECO:0007669"/>
    <property type="project" value="TreeGrafter"/>
</dbReference>
<evidence type="ECO:0000256" key="3">
    <source>
        <dbReference type="ARBA" id="ARBA00022989"/>
    </source>
</evidence>
<keyword evidence="3" id="KW-0472">Membrane</keyword>
<dbReference type="GO" id="GO:0016020">
    <property type="term" value="C:membrane"/>
    <property type="evidence" value="ECO:0007669"/>
    <property type="project" value="UniProtKB-SubCell"/>
</dbReference>
<proteinExistence type="predicted"/>
<sequence length="270" mass="32089">MRICLFTNVRDEKHIREWIVHHLLIGFTQIVIFDHKSKVPVKEQIKNMNLNNVKVVNAGKINKNVKIRLMNLARTIAVKNNVDWMIYLDGDEFVILNTPYNNIRQLLNNFKYAPSLAINWLMFGSNFKKKDPDGLILEHYTKCEKLLNKHVKCFVQPHAVSRAINPHFYVLKPDNKYYNLQGKTIDREFHFNEYNVSFNQAPMYVAHYVNQSEETYVKRRSVPRDDTGELREMCKLDRLHAEFNNVENNYPNDTYSERIKKVLLNFNYSF</sequence>
<dbReference type="PANTHER" id="PTHR21461">
    <property type="entry name" value="GLYCOSYLTRANSFERASE FAMILY 92 PROTEIN"/>
    <property type="match status" value="1"/>
</dbReference>
<evidence type="ECO:0000256" key="2">
    <source>
        <dbReference type="ARBA" id="ARBA00022692"/>
    </source>
</evidence>
<protein>
    <recommendedName>
        <fullName evidence="5">Glycosyltransferase 2-like domain-containing protein</fullName>
    </recommendedName>
</protein>
<evidence type="ECO:0000256" key="1">
    <source>
        <dbReference type="ARBA" id="ARBA00004167"/>
    </source>
</evidence>